<comment type="subcellular location">
    <subcellularLocation>
        <location evidence="1">Nucleus</location>
        <location evidence="1">Nucleolus</location>
    </subcellularLocation>
</comment>
<accession>A0A0D2WNI7</accession>
<keyword evidence="3" id="KW-0690">Ribosome biogenesis</keyword>
<sequence>MQSVLLFDFFHPFAFLSLCFATMVRAFKHHEAKLLKKVDFLQWKSENNLREVKVLRKYHIQRREDYTKYNKLCGIIRSLASKISLLDDRDPHKAHTSSALLDKLYRMGLIVTAKGFHQCEAVTASAFCRRRLPVVMVRLKMAENVREAVQLVEQGHVRVGPDAVNDPAFLVTRPMEDFVTWVDTSKIRRHVLKYNDKLDDFDLL</sequence>
<dbReference type="InParanoid" id="A0A0D2WNI7"/>
<evidence type="ECO:0000256" key="8">
    <source>
        <dbReference type="ARBA" id="ARBA00072223"/>
    </source>
</evidence>
<dbReference type="GO" id="GO:0042274">
    <property type="term" value="P:ribosomal small subunit biogenesis"/>
    <property type="evidence" value="ECO:0007669"/>
    <property type="project" value="TreeGrafter"/>
</dbReference>
<dbReference type="GO" id="GO:0032040">
    <property type="term" value="C:small-subunit processome"/>
    <property type="evidence" value="ECO:0007669"/>
    <property type="project" value="TreeGrafter"/>
</dbReference>
<dbReference type="GO" id="GO:0006364">
    <property type="term" value="P:rRNA processing"/>
    <property type="evidence" value="ECO:0007669"/>
    <property type="project" value="TreeGrafter"/>
</dbReference>
<dbReference type="PhylomeDB" id="A0A0D2WNI7"/>
<keyword evidence="6" id="KW-0687">Ribonucleoprotein</keyword>
<evidence type="ECO:0000256" key="6">
    <source>
        <dbReference type="ARBA" id="ARBA00023274"/>
    </source>
</evidence>
<dbReference type="FunCoup" id="A0A0D2WNI7">
    <property type="interactions" value="175"/>
</dbReference>
<feature type="domain" description="RNA-binding S4" evidence="11">
    <location>
        <begin position="130"/>
        <end position="196"/>
    </location>
</feature>
<reference evidence="14" key="1">
    <citation type="submission" date="2011-02" db="EMBL/GenBank/DDBJ databases">
        <title>The Genome Sequence of Capsaspora owczarzaki ATCC 30864.</title>
        <authorList>
            <person name="Russ C."/>
            <person name="Cuomo C."/>
            <person name="Burger G."/>
            <person name="Gray M.W."/>
            <person name="Holland P.W.H."/>
            <person name="King N."/>
            <person name="Lang F.B.F."/>
            <person name="Roger A.J."/>
            <person name="Ruiz-Trillo I."/>
            <person name="Young S.K."/>
            <person name="Zeng Q."/>
            <person name="Gargeya S."/>
            <person name="Alvarado L."/>
            <person name="Berlin A."/>
            <person name="Chapman S.B."/>
            <person name="Chen Z."/>
            <person name="Freedman E."/>
            <person name="Gellesch M."/>
            <person name="Goldberg J."/>
            <person name="Griggs A."/>
            <person name="Gujja S."/>
            <person name="Heilman E."/>
            <person name="Heiman D."/>
            <person name="Howarth C."/>
            <person name="Mehta T."/>
            <person name="Neiman D."/>
            <person name="Pearson M."/>
            <person name="Roberts A."/>
            <person name="Saif S."/>
            <person name="Shea T."/>
            <person name="Shenoy N."/>
            <person name="Sisk P."/>
            <person name="Stolte C."/>
            <person name="Sykes S."/>
            <person name="White J."/>
            <person name="Yandava C."/>
            <person name="Haas B."/>
            <person name="Nusbaum C."/>
            <person name="Birren B."/>
        </authorList>
    </citation>
    <scope>NUCLEOTIDE SEQUENCE</scope>
    <source>
        <strain evidence="14">ATCC 30864</strain>
    </source>
</reference>
<dbReference type="AlphaFoldDB" id="A0A0D2WNI7"/>
<dbReference type="GO" id="GO:0019843">
    <property type="term" value="F:rRNA binding"/>
    <property type="evidence" value="ECO:0007669"/>
    <property type="project" value="InterPro"/>
</dbReference>
<dbReference type="Gene3D" id="3.10.290.10">
    <property type="entry name" value="RNA-binding S4 domain"/>
    <property type="match status" value="1"/>
</dbReference>
<evidence type="ECO:0000256" key="7">
    <source>
        <dbReference type="ARBA" id="ARBA00069727"/>
    </source>
</evidence>
<keyword evidence="14" id="KW-1185">Reference proteome</keyword>
<dbReference type="EMBL" id="KE346363">
    <property type="protein sequence ID" value="KJE91968.1"/>
    <property type="molecule type" value="Genomic_DNA"/>
</dbReference>
<evidence type="ECO:0000256" key="10">
    <source>
        <dbReference type="SAM" id="SignalP"/>
    </source>
</evidence>
<dbReference type="GO" id="GO:0034457">
    <property type="term" value="C:Mpp10 complex"/>
    <property type="evidence" value="ECO:0007669"/>
    <property type="project" value="TreeGrafter"/>
</dbReference>
<dbReference type="InterPro" id="IPR001912">
    <property type="entry name" value="Ribosomal_uS4_N"/>
</dbReference>
<dbReference type="InterPro" id="IPR002942">
    <property type="entry name" value="S4_RNA-bd"/>
</dbReference>
<dbReference type="PROSITE" id="PS50889">
    <property type="entry name" value="S4"/>
    <property type="match status" value="1"/>
</dbReference>
<dbReference type="SMART" id="SM00363">
    <property type="entry name" value="S4"/>
    <property type="match status" value="1"/>
</dbReference>
<proteinExistence type="inferred from homology"/>
<dbReference type="FunFam" id="3.10.290.10:FF:000006">
    <property type="entry name" value="U3 small nucleolar ribonucleoprotein IMP3"/>
    <property type="match status" value="1"/>
</dbReference>
<dbReference type="InterPro" id="IPR036986">
    <property type="entry name" value="S4_RNA-bd_sf"/>
</dbReference>
<dbReference type="InterPro" id="IPR022801">
    <property type="entry name" value="Ribosomal_uS4"/>
</dbReference>
<dbReference type="CDD" id="cd00165">
    <property type="entry name" value="S4"/>
    <property type="match status" value="1"/>
</dbReference>
<dbReference type="eggNOG" id="KOG4655">
    <property type="taxonomic scope" value="Eukaryota"/>
</dbReference>
<dbReference type="GO" id="GO:0030515">
    <property type="term" value="F:snoRNA binding"/>
    <property type="evidence" value="ECO:0007669"/>
    <property type="project" value="TreeGrafter"/>
</dbReference>
<keyword evidence="10" id="KW-0732">Signal</keyword>
<dbReference type="PANTHER" id="PTHR11831:SF1">
    <property type="entry name" value="U3 SMALL NUCLEOLAR RIBONUCLEOPROTEIN PROTEIN IMP3"/>
    <property type="match status" value="1"/>
</dbReference>
<comment type="similarity">
    <text evidence="2">Belongs to the universal ribosomal protein uS4 family.</text>
</comment>
<gene>
    <name evidence="13" type="ORF">CAOG_003011</name>
</gene>
<evidence type="ECO:0000313" key="13">
    <source>
        <dbReference type="EMBL" id="KJE91968.1"/>
    </source>
</evidence>
<protein>
    <recommendedName>
        <fullName evidence="7">U3 small nucleolar ribonucleoprotein protein IMP3</fullName>
    </recommendedName>
    <alternativeName>
        <fullName evidence="8">U3 small nucleolar ribonucleoprotein protein imp3</fullName>
    </alternativeName>
</protein>
<dbReference type="PANTHER" id="PTHR11831">
    <property type="entry name" value="30S 40S RIBOSOMAL PROTEIN"/>
    <property type="match status" value="1"/>
</dbReference>
<dbReference type="STRING" id="595528.A0A0D2WNI7"/>
<dbReference type="Proteomes" id="UP000008743">
    <property type="component" value="Unassembled WGS sequence"/>
</dbReference>
<feature type="domain" description="Small ribosomal subunit protein uS4 N-terminal" evidence="12">
    <location>
        <begin position="26"/>
        <end position="129"/>
    </location>
</feature>
<evidence type="ECO:0000313" key="14">
    <source>
        <dbReference type="Proteomes" id="UP000008743"/>
    </source>
</evidence>
<dbReference type="Pfam" id="PF00163">
    <property type="entry name" value="Ribosomal_S4"/>
    <property type="match status" value="1"/>
</dbReference>
<evidence type="ECO:0000256" key="2">
    <source>
        <dbReference type="ARBA" id="ARBA00007465"/>
    </source>
</evidence>
<dbReference type="SMART" id="SM01390">
    <property type="entry name" value="Ribosomal_S4"/>
    <property type="match status" value="1"/>
</dbReference>
<evidence type="ECO:0000256" key="1">
    <source>
        <dbReference type="ARBA" id="ARBA00004604"/>
    </source>
</evidence>
<feature type="signal peptide" evidence="10">
    <location>
        <begin position="1"/>
        <end position="26"/>
    </location>
</feature>
<evidence type="ECO:0000256" key="3">
    <source>
        <dbReference type="ARBA" id="ARBA00022517"/>
    </source>
</evidence>
<name>A0A0D2WNI7_CAPO3</name>
<evidence type="ECO:0000256" key="9">
    <source>
        <dbReference type="PROSITE-ProRule" id="PRU00182"/>
    </source>
</evidence>
<dbReference type="OrthoDB" id="10248812at2759"/>
<evidence type="ECO:0000259" key="11">
    <source>
        <dbReference type="SMART" id="SM00363"/>
    </source>
</evidence>
<keyword evidence="4 9" id="KW-0694">RNA-binding</keyword>
<evidence type="ECO:0000256" key="5">
    <source>
        <dbReference type="ARBA" id="ARBA00023242"/>
    </source>
</evidence>
<keyword evidence="5" id="KW-0539">Nucleus</keyword>
<feature type="chain" id="PRO_5002266472" description="U3 small nucleolar ribonucleoprotein protein IMP3" evidence="10">
    <location>
        <begin position="27"/>
        <end position="204"/>
    </location>
</feature>
<dbReference type="Pfam" id="PF01479">
    <property type="entry name" value="S4"/>
    <property type="match status" value="1"/>
</dbReference>
<evidence type="ECO:0000259" key="12">
    <source>
        <dbReference type="SMART" id="SM01390"/>
    </source>
</evidence>
<dbReference type="SUPFAM" id="SSF55174">
    <property type="entry name" value="Alpha-L RNA-binding motif"/>
    <property type="match status" value="1"/>
</dbReference>
<evidence type="ECO:0000256" key="4">
    <source>
        <dbReference type="ARBA" id="ARBA00022884"/>
    </source>
</evidence>
<organism evidence="13 14">
    <name type="scientific">Capsaspora owczarzaki (strain ATCC 30864)</name>
    <dbReference type="NCBI Taxonomy" id="595528"/>
    <lineage>
        <taxon>Eukaryota</taxon>
        <taxon>Filasterea</taxon>
        <taxon>Capsaspora</taxon>
    </lineage>
</organism>